<gene>
    <name evidence="3" type="ORF">HW532_00955</name>
</gene>
<dbReference type="GO" id="GO:0042834">
    <property type="term" value="F:peptidoglycan binding"/>
    <property type="evidence" value="ECO:0007669"/>
    <property type="project" value="InterPro"/>
</dbReference>
<dbReference type="Proteomes" id="UP000593594">
    <property type="component" value="Chromosome"/>
</dbReference>
<dbReference type="KEGG" id="kmn:HW532_00955"/>
<protein>
    <submittedName>
        <fullName evidence="3">SPOR domain-containing protein</fullName>
    </submittedName>
</protein>
<evidence type="ECO:0000259" key="2">
    <source>
        <dbReference type="PROSITE" id="PS51724"/>
    </source>
</evidence>
<accession>A0A7S8HAH0</accession>
<organism evidence="3 4">
    <name type="scientific">Kaustia mangrovi</name>
    <dbReference type="NCBI Taxonomy" id="2593653"/>
    <lineage>
        <taxon>Bacteria</taxon>
        <taxon>Pseudomonadati</taxon>
        <taxon>Pseudomonadota</taxon>
        <taxon>Alphaproteobacteria</taxon>
        <taxon>Hyphomicrobiales</taxon>
        <taxon>Parvibaculaceae</taxon>
        <taxon>Kaustia</taxon>
    </lineage>
</organism>
<dbReference type="InterPro" id="IPR007730">
    <property type="entry name" value="SPOR-like_dom"/>
</dbReference>
<dbReference type="AlphaFoldDB" id="A0A7S8HAH0"/>
<feature type="region of interest" description="Disordered" evidence="1">
    <location>
        <begin position="92"/>
        <end position="111"/>
    </location>
</feature>
<keyword evidence="4" id="KW-1185">Reference proteome</keyword>
<dbReference type="RefSeq" id="WP_213162649.1">
    <property type="nucleotide sequence ID" value="NZ_CP058214.1"/>
</dbReference>
<proteinExistence type="predicted"/>
<dbReference type="EMBL" id="CP058214">
    <property type="protein sequence ID" value="QPC41431.1"/>
    <property type="molecule type" value="Genomic_DNA"/>
</dbReference>
<name>A0A7S8HAH0_9HYPH</name>
<evidence type="ECO:0000313" key="4">
    <source>
        <dbReference type="Proteomes" id="UP000593594"/>
    </source>
</evidence>
<evidence type="ECO:0000313" key="3">
    <source>
        <dbReference type="EMBL" id="QPC41431.1"/>
    </source>
</evidence>
<feature type="domain" description="SPOR" evidence="2">
    <location>
        <begin position="128"/>
        <end position="212"/>
    </location>
</feature>
<dbReference type="PROSITE" id="PS51724">
    <property type="entry name" value="SPOR"/>
    <property type="match status" value="1"/>
</dbReference>
<evidence type="ECO:0000256" key="1">
    <source>
        <dbReference type="SAM" id="MobiDB-lite"/>
    </source>
</evidence>
<dbReference type="Pfam" id="PF05036">
    <property type="entry name" value="SPOR"/>
    <property type="match status" value="1"/>
</dbReference>
<sequence length="221" mass="23135">MDHPDDETPDRDRPDRDAGPGAPAGSRWRIVQATFAAVAVCTVLAGLAFNDLAAEFAAWSSGERTMTLRARLAHERAINSQMSDRIAALEDRAASTAPVPTPPGAESDGGLPAPVAPPAILAPDAEREVRRDSFGLALATVDSPAAATALWQTLAARAGDMLDNYRPHLAVTGESAAGYRIVIGPFRTRIAADLTCGELRAREIGCSPTVFTGQPLALAAQ</sequence>
<reference evidence="3 4" key="1">
    <citation type="submission" date="2020-06" db="EMBL/GenBank/DDBJ databases">
        <title>Genome sequence of 2 isolates from Red Sea Mangroves.</title>
        <authorList>
            <person name="Sefrji F."/>
            <person name="Michoud G."/>
            <person name="Merlino G."/>
            <person name="Daffonchio D."/>
        </authorList>
    </citation>
    <scope>NUCLEOTIDE SEQUENCE [LARGE SCALE GENOMIC DNA]</scope>
    <source>
        <strain evidence="3 4">R1DC25</strain>
    </source>
</reference>
<feature type="region of interest" description="Disordered" evidence="1">
    <location>
        <begin position="1"/>
        <end position="25"/>
    </location>
</feature>